<comment type="caution">
    <text evidence="1">The sequence shown here is derived from an EMBL/GenBank/DDBJ whole genome shotgun (WGS) entry which is preliminary data.</text>
</comment>
<organism evidence="1 2">
    <name type="scientific">Pseudomonas duriflava</name>
    <dbReference type="NCBI Taxonomy" id="459528"/>
    <lineage>
        <taxon>Bacteria</taxon>
        <taxon>Pseudomonadati</taxon>
        <taxon>Pseudomonadota</taxon>
        <taxon>Gammaproteobacteria</taxon>
        <taxon>Pseudomonadales</taxon>
        <taxon>Pseudomonadaceae</taxon>
        <taxon>Pseudomonas</taxon>
    </lineage>
</organism>
<keyword evidence="2" id="KW-1185">Reference proteome</keyword>
<gene>
    <name evidence="1" type="ORF">IQ22_00286</name>
</gene>
<dbReference type="Proteomes" id="UP000316905">
    <property type="component" value="Unassembled WGS sequence"/>
</dbReference>
<name>A0A562QQV2_9PSED</name>
<dbReference type="EMBL" id="VLKY01000001">
    <property type="protein sequence ID" value="TWI58580.1"/>
    <property type="molecule type" value="Genomic_DNA"/>
</dbReference>
<evidence type="ECO:0000313" key="1">
    <source>
        <dbReference type="EMBL" id="TWI58580.1"/>
    </source>
</evidence>
<evidence type="ECO:0000313" key="2">
    <source>
        <dbReference type="Proteomes" id="UP000316905"/>
    </source>
</evidence>
<dbReference type="AlphaFoldDB" id="A0A562QQV2"/>
<protein>
    <submittedName>
        <fullName evidence="1">Uncharacterized protein</fullName>
    </submittedName>
</protein>
<accession>A0A562QQV2</accession>
<reference evidence="1 2" key="1">
    <citation type="journal article" date="2015" name="Stand. Genomic Sci.">
        <title>Genomic Encyclopedia of Bacterial and Archaeal Type Strains, Phase III: the genomes of soil and plant-associated and newly described type strains.</title>
        <authorList>
            <person name="Whitman W.B."/>
            <person name="Woyke T."/>
            <person name="Klenk H.P."/>
            <person name="Zhou Y."/>
            <person name="Lilburn T.G."/>
            <person name="Beck B.J."/>
            <person name="De Vos P."/>
            <person name="Vandamme P."/>
            <person name="Eisen J.A."/>
            <person name="Garrity G."/>
            <person name="Hugenholtz P."/>
            <person name="Kyrpides N.C."/>
        </authorList>
    </citation>
    <scope>NUCLEOTIDE SEQUENCE [LARGE SCALE GENOMIC DNA]</scope>
    <source>
        <strain evidence="1 2">CGMCC 1.6858</strain>
    </source>
</reference>
<sequence length="57" mass="6448">MTITITERDETHMSQEARALGLTVWDVYQEGHLVGIYHSRAEAAAYKAEIERAGRSK</sequence>
<dbReference type="RefSeq" id="WP_167654140.1">
    <property type="nucleotide sequence ID" value="NZ_VLKY01000001.1"/>
</dbReference>
<proteinExistence type="predicted"/>